<evidence type="ECO:0000313" key="3">
    <source>
        <dbReference type="Proteomes" id="UP000765509"/>
    </source>
</evidence>
<proteinExistence type="predicted"/>
<dbReference type="AlphaFoldDB" id="A0A9Q3GYU4"/>
<gene>
    <name evidence="2" type="ORF">O181_023175</name>
</gene>
<dbReference type="EMBL" id="AVOT02007236">
    <property type="protein sequence ID" value="MBW0483460.1"/>
    <property type="molecule type" value="Genomic_DNA"/>
</dbReference>
<evidence type="ECO:0000256" key="1">
    <source>
        <dbReference type="SAM" id="MobiDB-lite"/>
    </source>
</evidence>
<dbReference type="Proteomes" id="UP000765509">
    <property type="component" value="Unassembled WGS sequence"/>
</dbReference>
<feature type="compositionally biased region" description="Basic and acidic residues" evidence="1">
    <location>
        <begin position="89"/>
        <end position="107"/>
    </location>
</feature>
<evidence type="ECO:0000313" key="2">
    <source>
        <dbReference type="EMBL" id="MBW0483460.1"/>
    </source>
</evidence>
<keyword evidence="3" id="KW-1185">Reference proteome</keyword>
<sequence length="123" mass="13940">MGPSPTIKIKLNSTKGPKKLKNSFAGPFVINALHGYNSVQLELSAELIKKHPDFPVSLIEPCCSSDKELFHLINIPPLEILPLEEGEEKKSCKIPERKEEKKQKRDGITWNIQKPISRRQRAT</sequence>
<reference evidence="2" key="1">
    <citation type="submission" date="2021-03" db="EMBL/GenBank/DDBJ databases">
        <title>Draft genome sequence of rust myrtle Austropuccinia psidii MF-1, a brazilian biotype.</title>
        <authorList>
            <person name="Quecine M.C."/>
            <person name="Pachon D.M.R."/>
            <person name="Bonatelli M.L."/>
            <person name="Correr F.H."/>
            <person name="Franceschini L.M."/>
            <person name="Leite T.F."/>
            <person name="Margarido G.R.A."/>
            <person name="Almeida C.A."/>
            <person name="Ferrarezi J.A."/>
            <person name="Labate C.A."/>
        </authorList>
    </citation>
    <scope>NUCLEOTIDE SEQUENCE</scope>
    <source>
        <strain evidence="2">MF-1</strain>
    </source>
</reference>
<protein>
    <submittedName>
        <fullName evidence="2">Uncharacterized protein</fullName>
    </submittedName>
</protein>
<dbReference type="OrthoDB" id="3929326at2759"/>
<feature type="region of interest" description="Disordered" evidence="1">
    <location>
        <begin position="89"/>
        <end position="123"/>
    </location>
</feature>
<comment type="caution">
    <text evidence="2">The sequence shown here is derived from an EMBL/GenBank/DDBJ whole genome shotgun (WGS) entry which is preliminary data.</text>
</comment>
<accession>A0A9Q3GYU4</accession>
<organism evidence="2 3">
    <name type="scientific">Austropuccinia psidii MF-1</name>
    <dbReference type="NCBI Taxonomy" id="1389203"/>
    <lineage>
        <taxon>Eukaryota</taxon>
        <taxon>Fungi</taxon>
        <taxon>Dikarya</taxon>
        <taxon>Basidiomycota</taxon>
        <taxon>Pucciniomycotina</taxon>
        <taxon>Pucciniomycetes</taxon>
        <taxon>Pucciniales</taxon>
        <taxon>Sphaerophragmiaceae</taxon>
        <taxon>Austropuccinia</taxon>
    </lineage>
</organism>
<name>A0A9Q3GYU4_9BASI</name>